<keyword evidence="3" id="KW-1185">Reference proteome</keyword>
<dbReference type="EMBL" id="CM001436">
    <property type="protein sequence ID" value="EHQ37016.1"/>
    <property type="molecule type" value="Genomic_DNA"/>
</dbReference>
<dbReference type="STRING" id="937775.Metlim_2984"/>
<dbReference type="Proteomes" id="UP000005741">
    <property type="component" value="Chromosome"/>
</dbReference>
<dbReference type="Pfam" id="PF09888">
    <property type="entry name" value="DUF2115"/>
    <property type="match status" value="1"/>
</dbReference>
<dbReference type="RefSeq" id="WP_004079735.1">
    <property type="nucleotide sequence ID" value="NZ_CM001436.1"/>
</dbReference>
<evidence type="ECO:0000256" key="1">
    <source>
        <dbReference type="HAMAP-Rule" id="MF_00763"/>
    </source>
</evidence>
<organism evidence="2 3">
    <name type="scientific">Methanoplanus limicola DSM 2279</name>
    <dbReference type="NCBI Taxonomy" id="937775"/>
    <lineage>
        <taxon>Archaea</taxon>
        <taxon>Methanobacteriati</taxon>
        <taxon>Methanobacteriota</taxon>
        <taxon>Stenosarchaea group</taxon>
        <taxon>Methanomicrobia</taxon>
        <taxon>Methanomicrobiales</taxon>
        <taxon>Methanomicrobiaceae</taxon>
        <taxon>Methanoplanus</taxon>
    </lineage>
</organism>
<name>H1YYU4_9EURY</name>
<dbReference type="InParanoid" id="H1YYU4"/>
<comment type="similarity">
    <text evidence="1">Belongs to the UPF0305 family.</text>
</comment>
<dbReference type="InterPro" id="IPR019215">
    <property type="entry name" value="DUF2115"/>
</dbReference>
<proteinExistence type="inferred from homology"/>
<reference evidence="2 3" key="1">
    <citation type="submission" date="2011-10" db="EMBL/GenBank/DDBJ databases">
        <title>The Improved High-Quality Draft genome of Methanoplanus limicola DSM 2279.</title>
        <authorList>
            <consortium name="US DOE Joint Genome Institute (JGI-PGF)"/>
            <person name="Lucas S."/>
            <person name="Copeland A."/>
            <person name="Lapidus A."/>
            <person name="Glavina del Rio T."/>
            <person name="Dalin E."/>
            <person name="Tice H."/>
            <person name="Bruce D."/>
            <person name="Goodwin L."/>
            <person name="Pitluck S."/>
            <person name="Peters L."/>
            <person name="Mikhailova N."/>
            <person name="Lu M."/>
            <person name="Kyrpides N."/>
            <person name="Mavromatis K."/>
            <person name="Ivanova N."/>
            <person name="Markowitz V."/>
            <person name="Cheng J.-F."/>
            <person name="Hugenholtz P."/>
            <person name="Woyke T."/>
            <person name="Wu D."/>
            <person name="Wirth R."/>
            <person name="Brambilla E.-M."/>
            <person name="Klenk H.-P."/>
            <person name="Eisen J.A."/>
        </authorList>
    </citation>
    <scope>NUCLEOTIDE SEQUENCE [LARGE SCALE GENOMIC DNA]</scope>
    <source>
        <strain evidence="2 3">DSM 2279</strain>
    </source>
</reference>
<dbReference type="HAMAP" id="MF_00763">
    <property type="entry name" value="UPF0305"/>
    <property type="match status" value="1"/>
</dbReference>
<evidence type="ECO:0000313" key="2">
    <source>
        <dbReference type="EMBL" id="EHQ37016.1"/>
    </source>
</evidence>
<dbReference type="HOGENOM" id="CLU_089549_0_0_2"/>
<dbReference type="OrthoDB" id="81482at2157"/>
<protein>
    <recommendedName>
        <fullName evidence="1">UPF0305 protein Metlim_2984</fullName>
    </recommendedName>
</protein>
<dbReference type="AlphaFoldDB" id="H1YYU4"/>
<sequence>MDTKENIERISSEMLSIEMRGALAEYLAVELLKFSMYDLQMIGARVRYDIEILPEIYRKKLRPYAEEWFFGRYHQLITKYRDGDFSKYSGPVHDIDTYRNFCMMIPEGCFKSDVNLPSFIPDDRYPSFSLFYYLLNAYAMFVLEEPGHPVGTPFPGGAVVRKTAGKYYCPIREKEEEIPNSICNFCPALQDPDYL</sequence>
<accession>H1YYU4</accession>
<gene>
    <name evidence="2" type="ORF">Metlim_2984</name>
</gene>
<dbReference type="FunCoup" id="H1YYU4">
    <property type="interactions" value="1"/>
</dbReference>
<evidence type="ECO:0000313" key="3">
    <source>
        <dbReference type="Proteomes" id="UP000005741"/>
    </source>
</evidence>